<evidence type="ECO:0000256" key="1">
    <source>
        <dbReference type="ARBA" id="ARBA00004370"/>
    </source>
</evidence>
<feature type="domain" description="Protein kinase" evidence="20">
    <location>
        <begin position="712"/>
        <end position="1035"/>
    </location>
</feature>
<organism evidence="21 22">
    <name type="scientific">Xanthoceras sorbifolium</name>
    <dbReference type="NCBI Taxonomy" id="99658"/>
    <lineage>
        <taxon>Eukaryota</taxon>
        <taxon>Viridiplantae</taxon>
        <taxon>Streptophyta</taxon>
        <taxon>Embryophyta</taxon>
        <taxon>Tracheophyta</taxon>
        <taxon>Spermatophyta</taxon>
        <taxon>Magnoliopsida</taxon>
        <taxon>eudicotyledons</taxon>
        <taxon>Gunneridae</taxon>
        <taxon>Pentapetalae</taxon>
        <taxon>rosids</taxon>
        <taxon>malvids</taxon>
        <taxon>Sapindales</taxon>
        <taxon>Sapindaceae</taxon>
        <taxon>Xanthoceroideae</taxon>
        <taxon>Xanthoceras</taxon>
    </lineage>
</organism>
<dbReference type="SUPFAM" id="SSF52058">
    <property type="entry name" value="L domain-like"/>
    <property type="match status" value="2"/>
</dbReference>
<evidence type="ECO:0000256" key="7">
    <source>
        <dbReference type="ARBA" id="ARBA00022692"/>
    </source>
</evidence>
<evidence type="ECO:0000256" key="11">
    <source>
        <dbReference type="ARBA" id="ARBA00022777"/>
    </source>
</evidence>
<dbReference type="InterPro" id="IPR008271">
    <property type="entry name" value="Ser/Thr_kinase_AS"/>
</dbReference>
<dbReference type="Proteomes" id="UP000827721">
    <property type="component" value="Unassembled WGS sequence"/>
</dbReference>
<name>A0ABQ8HUI8_9ROSI</name>
<dbReference type="Pfam" id="PF07714">
    <property type="entry name" value="PK_Tyr_Ser-Thr"/>
    <property type="match status" value="1"/>
</dbReference>
<dbReference type="InterPro" id="IPR055414">
    <property type="entry name" value="LRR_R13L4/SHOC2-like"/>
</dbReference>
<evidence type="ECO:0000256" key="10">
    <source>
        <dbReference type="ARBA" id="ARBA00022741"/>
    </source>
</evidence>
<feature type="binding site" evidence="17">
    <location>
        <position position="748"/>
    </location>
    <ligand>
        <name>ATP</name>
        <dbReference type="ChEBI" id="CHEBI:30616"/>
    </ligand>
</feature>
<dbReference type="PROSITE" id="PS00107">
    <property type="entry name" value="PROTEIN_KINASE_ATP"/>
    <property type="match status" value="1"/>
</dbReference>
<evidence type="ECO:0000256" key="9">
    <source>
        <dbReference type="ARBA" id="ARBA00022737"/>
    </source>
</evidence>
<dbReference type="InterPro" id="IPR011009">
    <property type="entry name" value="Kinase-like_dom_sf"/>
</dbReference>
<evidence type="ECO:0000256" key="5">
    <source>
        <dbReference type="ARBA" id="ARBA00022614"/>
    </source>
</evidence>
<proteinExistence type="inferred from homology"/>
<dbReference type="PANTHER" id="PTHR48005">
    <property type="entry name" value="LEUCINE RICH REPEAT KINASE 2"/>
    <property type="match status" value="1"/>
</dbReference>
<reference evidence="21 22" key="1">
    <citation type="submission" date="2021-02" db="EMBL/GenBank/DDBJ databases">
        <title>Plant Genome Project.</title>
        <authorList>
            <person name="Zhang R.-G."/>
        </authorList>
    </citation>
    <scope>NUCLEOTIDE SEQUENCE [LARGE SCALE GENOMIC DNA]</scope>
    <source>
        <tissue evidence="21">Leaves</tissue>
    </source>
</reference>
<dbReference type="InterPro" id="IPR051420">
    <property type="entry name" value="Ser_Thr_Kinases_DiverseReg"/>
</dbReference>
<comment type="similarity">
    <text evidence="2">Belongs to the protein kinase superfamily. Ser/Thr protein kinase family.</text>
</comment>
<evidence type="ECO:0000313" key="21">
    <source>
        <dbReference type="EMBL" id="KAH7568026.1"/>
    </source>
</evidence>
<comment type="catalytic activity">
    <reaction evidence="15">
        <text>L-threonyl-[protein] + ATP = O-phospho-L-threonyl-[protein] + ADP + H(+)</text>
        <dbReference type="Rhea" id="RHEA:46608"/>
        <dbReference type="Rhea" id="RHEA-COMP:11060"/>
        <dbReference type="Rhea" id="RHEA-COMP:11605"/>
        <dbReference type="ChEBI" id="CHEBI:15378"/>
        <dbReference type="ChEBI" id="CHEBI:30013"/>
        <dbReference type="ChEBI" id="CHEBI:30616"/>
        <dbReference type="ChEBI" id="CHEBI:61977"/>
        <dbReference type="ChEBI" id="CHEBI:456216"/>
        <dbReference type="EC" id="2.7.11.1"/>
    </reaction>
</comment>
<keyword evidence="6" id="KW-0808">Transferase</keyword>
<dbReference type="PROSITE" id="PS50011">
    <property type="entry name" value="PROTEIN_KINASE_DOM"/>
    <property type="match status" value="1"/>
</dbReference>
<feature type="chain" id="PRO_5047126831" description="non-specific serine/threonine protein kinase" evidence="19">
    <location>
        <begin position="23"/>
        <end position="1038"/>
    </location>
</feature>
<evidence type="ECO:0000256" key="2">
    <source>
        <dbReference type="ARBA" id="ARBA00008684"/>
    </source>
</evidence>
<keyword evidence="14 18" id="KW-0472">Membrane</keyword>
<dbReference type="InterPro" id="IPR013210">
    <property type="entry name" value="LRR_N_plant-typ"/>
</dbReference>
<evidence type="ECO:0000313" key="22">
    <source>
        <dbReference type="Proteomes" id="UP000827721"/>
    </source>
</evidence>
<keyword evidence="13 18" id="KW-1133">Transmembrane helix</keyword>
<keyword evidence="11" id="KW-0418">Kinase</keyword>
<keyword evidence="5" id="KW-0433">Leucine-rich repeat</keyword>
<evidence type="ECO:0000256" key="17">
    <source>
        <dbReference type="PROSITE-ProRule" id="PRU10141"/>
    </source>
</evidence>
<dbReference type="SMART" id="SM00369">
    <property type="entry name" value="LRR_TYP"/>
    <property type="match status" value="7"/>
</dbReference>
<evidence type="ECO:0000256" key="15">
    <source>
        <dbReference type="ARBA" id="ARBA00047899"/>
    </source>
</evidence>
<dbReference type="SMART" id="SM00220">
    <property type="entry name" value="S_TKc"/>
    <property type="match status" value="1"/>
</dbReference>
<evidence type="ECO:0000256" key="14">
    <source>
        <dbReference type="ARBA" id="ARBA00023136"/>
    </source>
</evidence>
<dbReference type="InterPro" id="IPR001611">
    <property type="entry name" value="Leu-rich_rpt"/>
</dbReference>
<evidence type="ECO:0000256" key="4">
    <source>
        <dbReference type="ARBA" id="ARBA00022527"/>
    </source>
</evidence>
<evidence type="ECO:0000256" key="16">
    <source>
        <dbReference type="ARBA" id="ARBA00048679"/>
    </source>
</evidence>
<dbReference type="InterPro" id="IPR032675">
    <property type="entry name" value="LRR_dom_sf"/>
</dbReference>
<dbReference type="Pfam" id="PF23598">
    <property type="entry name" value="LRR_14"/>
    <property type="match status" value="2"/>
</dbReference>
<keyword evidence="4" id="KW-0723">Serine/threonine-protein kinase</keyword>
<keyword evidence="8 19" id="KW-0732">Signal</keyword>
<sequence>MKYLHVLLLFFFFQISFYDSMSEVESFNDSTDREALIDFKLKVTDPQNALSGWAQNSSHCTWYGVSCNNTNGAAPARVQSLNLTGLGLSGALPPYLSNLTFLRVLDLSNNSFHGHIPFDFGRFLHIRRIKLASNSINGTIPVGLSSCHDLRTLELASNRFSGNLPPELGLLKRLKIFDVSVNDLSGTIPPSFGNLSSLTYLALARNHLVGEIPSQLDRLHNLLVIQFSENHLSGYIPSSIFNISSLVFLSVTKNNLSGKLPNDNDHALPNLKEISMAQNWFEGVIPSSLSNASQINSLDLSFNNFKGFIPLFENMNKLIHLDLGNNSLSSNTNHNFQLFDSLRNCTELQVLKLFGNQLAGELPGSVANLSILLQQFCVDDNMLTGGFPQGVENFPNLISLSMEMNSLTGEIPKSLGMLNKLQRLTLHQNMFYGEIPDTFSNWTQLYLLTMGNNQFSGRIPPSIGACRMLNTLGLRANRLNGSIAKEIFRLSSLSQLRLSQNSLSGPIPSEVGNLKQLQFMDVSDNQLSGNLSTSSIGSCVGLHNLLMARNNLAGSIPHSIGNLASLVSLDLCSNNLSGPIPEELGELEYLVNLNLSLNHLEGEVPTGGVFKNLSSDSFLGNTRLCGDSQEIARKLGIPLCITKKKKRHILLPIIASVAGFTLLTSLVCTVLWALNSRKKNNKSDKSSSPFSPVKGSLPMVSYYDILGATNNFAADNLIGKGGFGSVFKGNFSTGETGAYTDVTTLAVKVLDLQLSKAPQSFIAECEALRNVRHRNLVKIVTSCSSIDHKGDDFKALVMDFMSNGNLDQWLYPKDAEHGLCLTLLQRLNIVIDVASAMDYLHHDCNPPVVHCDLKPGNVLLDDDMVAHVGDFGLARFISQNPSQQESSTTGLKGSIGYIAPEYGLGGKASTSGDVYSFGILLLEIMMARKPTDEMFKEGLSLHKFASKTDNNKILDIVDPRLFKNNQCQPQNTSNGYSSSGSCSKDNIVNSYWLQRGEECVVFVIRIGLSCAAQAAKDRITMRETLTKLQEIKKFLLSL</sequence>
<accession>A0ABQ8HUI8</accession>
<evidence type="ECO:0000256" key="8">
    <source>
        <dbReference type="ARBA" id="ARBA00022729"/>
    </source>
</evidence>
<dbReference type="EMBL" id="JAFEMO010000007">
    <property type="protein sequence ID" value="KAH7568026.1"/>
    <property type="molecule type" value="Genomic_DNA"/>
</dbReference>
<comment type="catalytic activity">
    <reaction evidence="16">
        <text>L-seryl-[protein] + ATP = O-phospho-L-seryl-[protein] + ADP + H(+)</text>
        <dbReference type="Rhea" id="RHEA:17989"/>
        <dbReference type="Rhea" id="RHEA-COMP:9863"/>
        <dbReference type="Rhea" id="RHEA-COMP:11604"/>
        <dbReference type="ChEBI" id="CHEBI:15378"/>
        <dbReference type="ChEBI" id="CHEBI:29999"/>
        <dbReference type="ChEBI" id="CHEBI:30616"/>
        <dbReference type="ChEBI" id="CHEBI:83421"/>
        <dbReference type="ChEBI" id="CHEBI:456216"/>
        <dbReference type="EC" id="2.7.11.1"/>
    </reaction>
</comment>
<comment type="subcellular location">
    <subcellularLocation>
        <location evidence="1">Membrane</location>
    </subcellularLocation>
</comment>
<comment type="caution">
    <text evidence="21">The sequence shown here is derived from an EMBL/GenBank/DDBJ whole genome shotgun (WGS) entry which is preliminary data.</text>
</comment>
<protein>
    <recommendedName>
        <fullName evidence="3">non-specific serine/threonine protein kinase</fullName>
        <ecNumber evidence="3">2.7.11.1</ecNumber>
    </recommendedName>
</protein>
<dbReference type="InterPro" id="IPR017441">
    <property type="entry name" value="Protein_kinase_ATP_BS"/>
</dbReference>
<evidence type="ECO:0000256" key="19">
    <source>
        <dbReference type="SAM" id="SignalP"/>
    </source>
</evidence>
<evidence type="ECO:0000256" key="18">
    <source>
        <dbReference type="SAM" id="Phobius"/>
    </source>
</evidence>
<evidence type="ECO:0000256" key="6">
    <source>
        <dbReference type="ARBA" id="ARBA00022679"/>
    </source>
</evidence>
<evidence type="ECO:0000256" key="13">
    <source>
        <dbReference type="ARBA" id="ARBA00022989"/>
    </source>
</evidence>
<dbReference type="PROSITE" id="PS00108">
    <property type="entry name" value="PROTEIN_KINASE_ST"/>
    <property type="match status" value="1"/>
</dbReference>
<dbReference type="Gene3D" id="1.10.510.10">
    <property type="entry name" value="Transferase(Phosphotransferase) domain 1"/>
    <property type="match status" value="1"/>
</dbReference>
<dbReference type="InterPro" id="IPR000719">
    <property type="entry name" value="Prot_kinase_dom"/>
</dbReference>
<evidence type="ECO:0000259" key="20">
    <source>
        <dbReference type="PROSITE" id="PS50011"/>
    </source>
</evidence>
<evidence type="ECO:0000256" key="3">
    <source>
        <dbReference type="ARBA" id="ARBA00012513"/>
    </source>
</evidence>
<keyword evidence="7 18" id="KW-0812">Transmembrane</keyword>
<keyword evidence="10 17" id="KW-0547">Nucleotide-binding</keyword>
<dbReference type="InterPro" id="IPR003591">
    <property type="entry name" value="Leu-rich_rpt_typical-subtyp"/>
</dbReference>
<dbReference type="Gene3D" id="3.80.10.10">
    <property type="entry name" value="Ribonuclease Inhibitor"/>
    <property type="match status" value="2"/>
</dbReference>
<keyword evidence="22" id="KW-1185">Reference proteome</keyword>
<feature type="transmembrane region" description="Helical" evidence="18">
    <location>
        <begin position="649"/>
        <end position="674"/>
    </location>
</feature>
<evidence type="ECO:0000256" key="12">
    <source>
        <dbReference type="ARBA" id="ARBA00022840"/>
    </source>
</evidence>
<dbReference type="InterPro" id="IPR001245">
    <property type="entry name" value="Ser-Thr/Tyr_kinase_cat_dom"/>
</dbReference>
<feature type="signal peptide" evidence="19">
    <location>
        <begin position="1"/>
        <end position="22"/>
    </location>
</feature>
<dbReference type="PANTHER" id="PTHR48005:SF88">
    <property type="entry name" value="PROTEIN KINASE DOMAIN-CONTAINING PROTEIN"/>
    <property type="match status" value="1"/>
</dbReference>
<keyword evidence="12 17" id="KW-0067">ATP-binding</keyword>
<dbReference type="Gene3D" id="3.30.200.20">
    <property type="entry name" value="Phosphorylase Kinase, domain 1"/>
    <property type="match status" value="1"/>
</dbReference>
<dbReference type="SUPFAM" id="SSF56112">
    <property type="entry name" value="Protein kinase-like (PK-like)"/>
    <property type="match status" value="1"/>
</dbReference>
<dbReference type="Pfam" id="PF00560">
    <property type="entry name" value="LRR_1"/>
    <property type="match status" value="2"/>
</dbReference>
<gene>
    <name evidence="21" type="ORF">JRO89_XS07G0216500</name>
</gene>
<dbReference type="EC" id="2.7.11.1" evidence="3"/>
<dbReference type="Pfam" id="PF08263">
    <property type="entry name" value="LRRNT_2"/>
    <property type="match status" value="1"/>
</dbReference>
<keyword evidence="9" id="KW-0677">Repeat</keyword>